<keyword evidence="6 8" id="KW-1133">Transmembrane helix</keyword>
<feature type="transmembrane region" description="Helical" evidence="8">
    <location>
        <begin position="119"/>
        <end position="141"/>
    </location>
</feature>
<dbReference type="CDD" id="cd06261">
    <property type="entry name" value="TM_PBP2"/>
    <property type="match status" value="1"/>
</dbReference>
<reference evidence="10 11" key="1">
    <citation type="submission" date="2023-06" db="EMBL/GenBank/DDBJ databases">
        <title>Draft genome sequence of Gleimia hominis type strain CCUG 57540T.</title>
        <authorList>
            <person name="Salva-Serra F."/>
            <person name="Cardew S."/>
            <person name="Jensie Markopoulos S."/>
            <person name="Ohlen M."/>
            <person name="Inganas E."/>
            <person name="Svensson-Stadler L."/>
            <person name="Moore E.R.B."/>
        </authorList>
    </citation>
    <scope>NUCLEOTIDE SEQUENCE [LARGE SCALE GENOMIC DNA]</scope>
    <source>
        <strain evidence="10 11">CCUG 57540</strain>
    </source>
</reference>
<evidence type="ECO:0000256" key="4">
    <source>
        <dbReference type="ARBA" id="ARBA00022692"/>
    </source>
</evidence>
<comment type="subcellular location">
    <subcellularLocation>
        <location evidence="1 8">Cell membrane</location>
        <topology evidence="1 8">Multi-pass membrane protein</topology>
    </subcellularLocation>
</comment>
<keyword evidence="7 8" id="KW-0472">Membrane</keyword>
<dbReference type="NCBIfam" id="TIGR01726">
    <property type="entry name" value="HEQRo_perm_3TM"/>
    <property type="match status" value="1"/>
</dbReference>
<accession>A0ABU3I8A9</accession>
<evidence type="ECO:0000259" key="9">
    <source>
        <dbReference type="PROSITE" id="PS50928"/>
    </source>
</evidence>
<dbReference type="Gene3D" id="1.10.3720.10">
    <property type="entry name" value="MetI-like"/>
    <property type="match status" value="1"/>
</dbReference>
<sequence length="279" mass="30668">MSTRNANLKNKTGQGRKVTPTRILFDEPGPKGRRNILIVSAVFIVLLALAIVGGWYQLWWNYQLEPDKWLPFLQPDLLRFFGRGALGTITATLVAAVFTFPLALLLALGRLSKNRVVSLAVGGWVEVFRSLPLLLLVYAFLLAAPRYGLNLPTFWVLVVPMIISCSATTAEVFRAGIQAVPRGQTEAALSLGMSSNQVSWLVVIPQALRLVAPNLLTQLVSLLKDSTLGFVVSYADLMHQGQLYSAQSNSYIQTYALIAVIYVAINIALTQLANRWRAA</sequence>
<dbReference type="PANTHER" id="PTHR30614:SF0">
    <property type="entry name" value="L-CYSTINE TRANSPORT SYSTEM PERMEASE PROTEIN TCYL"/>
    <property type="match status" value="1"/>
</dbReference>
<keyword evidence="4 8" id="KW-0812">Transmembrane</keyword>
<dbReference type="PANTHER" id="PTHR30614">
    <property type="entry name" value="MEMBRANE COMPONENT OF AMINO ACID ABC TRANSPORTER"/>
    <property type="match status" value="1"/>
</dbReference>
<feature type="domain" description="ABC transmembrane type-1" evidence="9">
    <location>
        <begin position="85"/>
        <end position="273"/>
    </location>
</feature>
<feature type="transmembrane region" description="Helical" evidence="8">
    <location>
        <begin position="36"/>
        <end position="60"/>
    </location>
</feature>
<dbReference type="EMBL" id="JASXSX010000001">
    <property type="protein sequence ID" value="MDT3766618.1"/>
    <property type="molecule type" value="Genomic_DNA"/>
</dbReference>
<keyword evidence="5" id="KW-0029">Amino-acid transport</keyword>
<feature type="transmembrane region" description="Helical" evidence="8">
    <location>
        <begin position="252"/>
        <end position="273"/>
    </location>
</feature>
<dbReference type="Pfam" id="PF00528">
    <property type="entry name" value="BPD_transp_1"/>
    <property type="match status" value="1"/>
</dbReference>
<keyword evidence="2 8" id="KW-0813">Transport</keyword>
<organism evidence="10 11">
    <name type="scientific">Gleimia hominis</name>
    <dbReference type="NCBI Taxonomy" id="595468"/>
    <lineage>
        <taxon>Bacteria</taxon>
        <taxon>Bacillati</taxon>
        <taxon>Actinomycetota</taxon>
        <taxon>Actinomycetes</taxon>
        <taxon>Actinomycetales</taxon>
        <taxon>Actinomycetaceae</taxon>
        <taxon>Gleimia</taxon>
    </lineage>
</organism>
<evidence type="ECO:0000313" key="10">
    <source>
        <dbReference type="EMBL" id="MDT3766618.1"/>
    </source>
</evidence>
<dbReference type="SUPFAM" id="SSF161098">
    <property type="entry name" value="MetI-like"/>
    <property type="match status" value="1"/>
</dbReference>
<gene>
    <name evidence="10" type="ORF">QS713_00845</name>
</gene>
<evidence type="ECO:0000256" key="6">
    <source>
        <dbReference type="ARBA" id="ARBA00022989"/>
    </source>
</evidence>
<evidence type="ECO:0000256" key="8">
    <source>
        <dbReference type="RuleBase" id="RU363032"/>
    </source>
</evidence>
<proteinExistence type="inferred from homology"/>
<keyword evidence="3" id="KW-1003">Cell membrane</keyword>
<evidence type="ECO:0000256" key="5">
    <source>
        <dbReference type="ARBA" id="ARBA00022970"/>
    </source>
</evidence>
<comment type="caution">
    <text evidence="10">The sequence shown here is derived from an EMBL/GenBank/DDBJ whole genome shotgun (WGS) entry which is preliminary data.</text>
</comment>
<dbReference type="PROSITE" id="PS50928">
    <property type="entry name" value="ABC_TM1"/>
    <property type="match status" value="1"/>
</dbReference>
<dbReference type="InterPro" id="IPR043429">
    <property type="entry name" value="ArtM/GltK/GlnP/TcyL/YhdX-like"/>
</dbReference>
<protein>
    <submittedName>
        <fullName evidence="10">Amino acid ABC transporter permease</fullName>
    </submittedName>
</protein>
<dbReference type="InterPro" id="IPR035906">
    <property type="entry name" value="MetI-like_sf"/>
</dbReference>
<evidence type="ECO:0000256" key="7">
    <source>
        <dbReference type="ARBA" id="ARBA00023136"/>
    </source>
</evidence>
<evidence type="ECO:0000256" key="1">
    <source>
        <dbReference type="ARBA" id="ARBA00004651"/>
    </source>
</evidence>
<evidence type="ECO:0000256" key="3">
    <source>
        <dbReference type="ARBA" id="ARBA00022475"/>
    </source>
</evidence>
<dbReference type="InterPro" id="IPR010065">
    <property type="entry name" value="AA_ABC_transptr_permease_3TM"/>
</dbReference>
<dbReference type="InterPro" id="IPR000515">
    <property type="entry name" value="MetI-like"/>
</dbReference>
<feature type="transmembrane region" description="Helical" evidence="8">
    <location>
        <begin position="80"/>
        <end position="107"/>
    </location>
</feature>
<comment type="similarity">
    <text evidence="8">Belongs to the binding-protein-dependent transport system permease family.</text>
</comment>
<name>A0ABU3I8A9_9ACTO</name>
<keyword evidence="11" id="KW-1185">Reference proteome</keyword>
<feature type="transmembrane region" description="Helical" evidence="8">
    <location>
        <begin position="153"/>
        <end position="177"/>
    </location>
</feature>
<dbReference type="Proteomes" id="UP001247542">
    <property type="component" value="Unassembled WGS sequence"/>
</dbReference>
<dbReference type="RefSeq" id="WP_313271662.1">
    <property type="nucleotide sequence ID" value="NZ_JASXSX010000001.1"/>
</dbReference>
<evidence type="ECO:0000313" key="11">
    <source>
        <dbReference type="Proteomes" id="UP001247542"/>
    </source>
</evidence>
<evidence type="ECO:0000256" key="2">
    <source>
        <dbReference type="ARBA" id="ARBA00022448"/>
    </source>
</evidence>